<evidence type="ECO:0000256" key="4">
    <source>
        <dbReference type="ARBA" id="ARBA00025078"/>
    </source>
</evidence>
<comment type="caution">
    <text evidence="7">The sequence shown here is derived from an EMBL/GenBank/DDBJ whole genome shotgun (WGS) entry which is preliminary data.</text>
</comment>
<dbReference type="eggNOG" id="COG4792">
    <property type="taxonomic scope" value="Bacteria"/>
</dbReference>
<keyword evidence="3" id="KW-0653">Protein transport</keyword>
<keyword evidence="3" id="KW-1006">Bacterial flagellum protein export</keyword>
<evidence type="ECO:0000313" key="8">
    <source>
        <dbReference type="Proteomes" id="UP000014463"/>
    </source>
</evidence>
<proteinExistence type="inferred from homology"/>
<accession>S2L7T5</accession>
<sequence length="317" mass="35734">MVTAIVMLGCTLYLVVQAGTIETRIRGLISLTTRLYQEPFDTVWPRLMAASVEVIMFSILPIILITIVAVILTNIIIMRGMVFSVDPIKPKFERINPAEGFKRIFSARGITEFLKSLIKIVSLTVAFVVVCRLALQMLMESSRCGFGCLEGVFLTLLEPLVITALVAFLVVGLLDVKMQRWLFQRDQRMTKTEHKRERKDMYGDPEIRRERRRQRRDMHSRSSQVGLQHALVMIGAADDWVVGIRYVRGETPVPVMVCKAGPERSAELLQEANELHIPVVSDRELANRIGKRTGNGDPVPNDTFQSMADILVAAKLI</sequence>
<dbReference type="EMBL" id="ASTJ01000039">
    <property type="protein sequence ID" value="EPC00806.1"/>
    <property type="molecule type" value="Genomic_DNA"/>
</dbReference>
<evidence type="ECO:0000256" key="1">
    <source>
        <dbReference type="ARBA" id="ARBA00010690"/>
    </source>
</evidence>
<comment type="function">
    <text evidence="4">Required for formation of the rod structure in the basal body of the flagellar apparatus. Together with FliI and FliH, may constitute the export apparatus of flagellin.</text>
</comment>
<dbReference type="Pfam" id="PF01312">
    <property type="entry name" value="Bac_export_2"/>
    <property type="match status" value="1"/>
</dbReference>
<dbReference type="PRINTS" id="PR00950">
    <property type="entry name" value="TYPE3IMSPROT"/>
</dbReference>
<evidence type="ECO:0000256" key="6">
    <source>
        <dbReference type="SAM" id="Phobius"/>
    </source>
</evidence>
<evidence type="ECO:0000256" key="2">
    <source>
        <dbReference type="ARBA" id="ARBA00021622"/>
    </source>
</evidence>
<keyword evidence="8" id="KW-1185">Reference proteome</keyword>
<comment type="similarity">
    <text evidence="1">Belongs to the type III secretion exporter family.</text>
</comment>
<dbReference type="Gene3D" id="3.40.1690.10">
    <property type="entry name" value="secretion proteins EscU"/>
    <property type="match status" value="1"/>
</dbReference>
<dbReference type="STRING" id="1121939.L861_13530"/>
<dbReference type="SUPFAM" id="SSF160544">
    <property type="entry name" value="EscU C-terminal domain-like"/>
    <property type="match status" value="1"/>
</dbReference>
<keyword evidence="6" id="KW-0472">Membrane</keyword>
<keyword evidence="3" id="KW-0813">Transport</keyword>
<organism evidence="7 8">
    <name type="scientific">Litchfieldella anticariensis (strain DSM 16096 / CECT 5854 / CIP 108499 / LMG 22089 / FP35)</name>
    <name type="common">Halomonas anticariensis</name>
    <dbReference type="NCBI Taxonomy" id="1121939"/>
    <lineage>
        <taxon>Bacteria</taxon>
        <taxon>Pseudomonadati</taxon>
        <taxon>Pseudomonadota</taxon>
        <taxon>Gammaproteobacteria</taxon>
        <taxon>Oceanospirillales</taxon>
        <taxon>Halomonadaceae</taxon>
        <taxon>Litchfieldella</taxon>
    </lineage>
</organism>
<dbReference type="InterPro" id="IPR029025">
    <property type="entry name" value="T3SS_substrate_exporter_C"/>
</dbReference>
<feature type="compositionally biased region" description="Basic and acidic residues" evidence="5">
    <location>
        <begin position="192"/>
        <end position="209"/>
    </location>
</feature>
<evidence type="ECO:0000313" key="7">
    <source>
        <dbReference type="EMBL" id="EPC00806.1"/>
    </source>
</evidence>
<dbReference type="AlphaFoldDB" id="S2L7T5"/>
<reference evidence="7 8" key="1">
    <citation type="journal article" date="2013" name="Genome Announc.">
        <title>Draft genome sequence of the moderately halophilic gammaproteobacterium Halomonas anticariensis FP35.</title>
        <authorList>
            <person name="Tahrioui A."/>
            <person name="Quesada E."/>
            <person name="Llamas I."/>
        </authorList>
    </citation>
    <scope>NUCLEOTIDE SEQUENCE [LARGE SCALE GENOMIC DNA]</scope>
    <source>
        <strain evidence="8">DSM 16096 / CECT 5854 / LMG 22089 / FP35</strain>
    </source>
</reference>
<feature type="region of interest" description="Disordered" evidence="5">
    <location>
        <begin position="192"/>
        <end position="223"/>
    </location>
</feature>
<gene>
    <name evidence="7" type="ORF">L861_13530</name>
</gene>
<keyword evidence="6" id="KW-0812">Transmembrane</keyword>
<keyword evidence="6" id="KW-1133">Transmembrane helix</keyword>
<feature type="transmembrane region" description="Helical" evidence="6">
    <location>
        <begin position="151"/>
        <end position="174"/>
    </location>
</feature>
<feature type="transmembrane region" description="Helical" evidence="6">
    <location>
        <begin position="117"/>
        <end position="139"/>
    </location>
</feature>
<dbReference type="GO" id="GO:0009306">
    <property type="term" value="P:protein secretion"/>
    <property type="evidence" value="ECO:0007669"/>
    <property type="project" value="InterPro"/>
</dbReference>
<dbReference type="GO" id="GO:0005886">
    <property type="term" value="C:plasma membrane"/>
    <property type="evidence" value="ECO:0007669"/>
    <property type="project" value="TreeGrafter"/>
</dbReference>
<feature type="transmembrane region" description="Helical" evidence="6">
    <location>
        <begin position="54"/>
        <end position="77"/>
    </location>
</feature>
<dbReference type="InterPro" id="IPR006135">
    <property type="entry name" value="T3SS_substrate_exporter"/>
</dbReference>
<evidence type="ECO:0000256" key="5">
    <source>
        <dbReference type="SAM" id="MobiDB-lite"/>
    </source>
</evidence>
<dbReference type="PATRIC" id="fig|1121939.11.peg.3885"/>
<evidence type="ECO:0000256" key="3">
    <source>
        <dbReference type="ARBA" id="ARBA00023225"/>
    </source>
</evidence>
<name>S2L7T5_LITA3</name>
<protein>
    <recommendedName>
        <fullName evidence="2">Flagellar biosynthetic protein FlhB</fullName>
    </recommendedName>
</protein>
<dbReference type="Proteomes" id="UP000014463">
    <property type="component" value="Unassembled WGS sequence"/>
</dbReference>
<dbReference type="PANTHER" id="PTHR30531:SF12">
    <property type="entry name" value="FLAGELLAR BIOSYNTHETIC PROTEIN FLHB"/>
    <property type="match status" value="1"/>
</dbReference>
<dbReference type="PANTHER" id="PTHR30531">
    <property type="entry name" value="FLAGELLAR BIOSYNTHETIC PROTEIN FLHB"/>
    <property type="match status" value="1"/>
</dbReference>